<protein>
    <recommendedName>
        <fullName evidence="1">CCL2-like lectin domain-containing protein</fullName>
    </recommendedName>
</protein>
<dbReference type="AlphaFoldDB" id="A0A5M3MXC1"/>
<feature type="domain" description="CCL2-like lectin" evidence="1">
    <location>
        <begin position="7"/>
        <end position="130"/>
    </location>
</feature>
<dbReference type="OrthoDB" id="5271368at2759"/>
<dbReference type="Proteomes" id="UP000053558">
    <property type="component" value="Unassembled WGS sequence"/>
</dbReference>
<dbReference type="KEGG" id="cput:CONPUDRAFT_119225"/>
<dbReference type="Pfam" id="PF21595">
    <property type="entry name" value="CCL2-like"/>
    <property type="match status" value="1"/>
</dbReference>
<evidence type="ECO:0000313" key="3">
    <source>
        <dbReference type="Proteomes" id="UP000053558"/>
    </source>
</evidence>
<dbReference type="GeneID" id="19199454"/>
<name>A0A5M3MXC1_CONPW</name>
<gene>
    <name evidence="2" type="ORF">CONPUDRAFT_119225</name>
</gene>
<dbReference type="Gene3D" id="2.80.10.50">
    <property type="match status" value="1"/>
</dbReference>
<evidence type="ECO:0000313" key="2">
    <source>
        <dbReference type="EMBL" id="EIW83809.1"/>
    </source>
</evidence>
<keyword evidence="3" id="KW-1185">Reference proteome</keyword>
<proteinExistence type="predicted"/>
<comment type="caution">
    <text evidence="2">The sequence shown here is derived from an EMBL/GenBank/DDBJ whole genome shotgun (WGS) entry which is preliminary data.</text>
</comment>
<dbReference type="CDD" id="cd23715">
    <property type="entry name" value="beta-trefoil_Ricin_CCL2"/>
    <property type="match status" value="1"/>
</dbReference>
<dbReference type="OMA" id="YTIQDGG"/>
<accession>A0A5M3MXC1</accession>
<organism evidence="2 3">
    <name type="scientific">Coniophora puteana (strain RWD-64-598)</name>
    <name type="common">Brown rot fungus</name>
    <dbReference type="NCBI Taxonomy" id="741705"/>
    <lineage>
        <taxon>Eukaryota</taxon>
        <taxon>Fungi</taxon>
        <taxon>Dikarya</taxon>
        <taxon>Basidiomycota</taxon>
        <taxon>Agaricomycotina</taxon>
        <taxon>Agaricomycetes</taxon>
        <taxon>Agaricomycetidae</taxon>
        <taxon>Boletales</taxon>
        <taxon>Coniophorineae</taxon>
        <taxon>Coniophoraceae</taxon>
        <taxon>Coniophora</taxon>
    </lineage>
</organism>
<dbReference type="EMBL" id="JH711575">
    <property type="protein sequence ID" value="EIW83809.1"/>
    <property type="molecule type" value="Genomic_DNA"/>
</dbReference>
<sequence>MSKPSPGRYVIYHRIQSSSGERLAITYNGQNGYPTVNPLTYEDNQIWIIQNYNDTTQSISPASNSNLQCGWGDNAVIVLPPQAYVWIIRNNASGYTIQDGGQTVYWGLDEAEEKQNVTIKQGEGGIFQSWILKQV</sequence>
<reference evidence="3" key="1">
    <citation type="journal article" date="2012" name="Science">
        <title>The Paleozoic origin of enzymatic lignin decomposition reconstructed from 31 fungal genomes.</title>
        <authorList>
            <person name="Floudas D."/>
            <person name="Binder M."/>
            <person name="Riley R."/>
            <person name="Barry K."/>
            <person name="Blanchette R.A."/>
            <person name="Henrissat B."/>
            <person name="Martinez A.T."/>
            <person name="Otillar R."/>
            <person name="Spatafora J.W."/>
            <person name="Yadav J.S."/>
            <person name="Aerts A."/>
            <person name="Benoit I."/>
            <person name="Boyd A."/>
            <person name="Carlson A."/>
            <person name="Copeland A."/>
            <person name="Coutinho P.M."/>
            <person name="de Vries R.P."/>
            <person name="Ferreira P."/>
            <person name="Findley K."/>
            <person name="Foster B."/>
            <person name="Gaskell J."/>
            <person name="Glotzer D."/>
            <person name="Gorecki P."/>
            <person name="Heitman J."/>
            <person name="Hesse C."/>
            <person name="Hori C."/>
            <person name="Igarashi K."/>
            <person name="Jurgens J.A."/>
            <person name="Kallen N."/>
            <person name="Kersten P."/>
            <person name="Kohler A."/>
            <person name="Kuees U."/>
            <person name="Kumar T.K.A."/>
            <person name="Kuo A."/>
            <person name="LaButti K."/>
            <person name="Larrondo L.F."/>
            <person name="Lindquist E."/>
            <person name="Ling A."/>
            <person name="Lombard V."/>
            <person name="Lucas S."/>
            <person name="Lundell T."/>
            <person name="Martin R."/>
            <person name="McLaughlin D.J."/>
            <person name="Morgenstern I."/>
            <person name="Morin E."/>
            <person name="Murat C."/>
            <person name="Nagy L.G."/>
            <person name="Nolan M."/>
            <person name="Ohm R.A."/>
            <person name="Patyshakuliyeva A."/>
            <person name="Rokas A."/>
            <person name="Ruiz-Duenas F.J."/>
            <person name="Sabat G."/>
            <person name="Salamov A."/>
            <person name="Samejima M."/>
            <person name="Schmutz J."/>
            <person name="Slot J.C."/>
            <person name="St John F."/>
            <person name="Stenlid J."/>
            <person name="Sun H."/>
            <person name="Sun S."/>
            <person name="Syed K."/>
            <person name="Tsang A."/>
            <person name="Wiebenga A."/>
            <person name="Young D."/>
            <person name="Pisabarro A."/>
            <person name="Eastwood D.C."/>
            <person name="Martin F."/>
            <person name="Cullen D."/>
            <person name="Grigoriev I.V."/>
            <person name="Hibbett D.S."/>
        </authorList>
    </citation>
    <scope>NUCLEOTIDE SEQUENCE [LARGE SCALE GENOMIC DNA]</scope>
    <source>
        <strain evidence="3">RWD-64-598 SS2</strain>
    </source>
</reference>
<evidence type="ECO:0000259" key="1">
    <source>
        <dbReference type="Pfam" id="PF21595"/>
    </source>
</evidence>
<dbReference type="RefSeq" id="XP_007765699.1">
    <property type="nucleotide sequence ID" value="XM_007767509.1"/>
</dbReference>
<dbReference type="InterPro" id="IPR048746">
    <property type="entry name" value="CCL2-like_lectin"/>
</dbReference>